<feature type="region of interest" description="Disordered" evidence="1">
    <location>
        <begin position="64"/>
        <end position="123"/>
    </location>
</feature>
<keyword evidence="3" id="KW-1185">Reference proteome</keyword>
<accession>A0A0C2CS66</accession>
<sequence>KRRKHSRGAHERSHALDDTPRKRRSRTRDGSMERTALCETVLTQTCVENDTRNIRGKLGTTEVSIIPTTTTTPGAATTTSPGAAPTTTSVLESSKEEKASTRITPSKPLAPATGMEPPKEQTSIRSNVMLSKIRLSRALTTATSFSKATTTTTTTTTKAETSIRDSAVHMNTKRAIEMQQTRAQYDSGS</sequence>
<evidence type="ECO:0000313" key="2">
    <source>
        <dbReference type="EMBL" id="KIH52637.1"/>
    </source>
</evidence>
<feature type="non-terminal residue" evidence="2">
    <location>
        <position position="1"/>
    </location>
</feature>
<organism evidence="2 3">
    <name type="scientific">Ancylostoma duodenale</name>
    <dbReference type="NCBI Taxonomy" id="51022"/>
    <lineage>
        <taxon>Eukaryota</taxon>
        <taxon>Metazoa</taxon>
        <taxon>Ecdysozoa</taxon>
        <taxon>Nematoda</taxon>
        <taxon>Chromadorea</taxon>
        <taxon>Rhabditida</taxon>
        <taxon>Rhabditina</taxon>
        <taxon>Rhabditomorpha</taxon>
        <taxon>Strongyloidea</taxon>
        <taxon>Ancylostomatidae</taxon>
        <taxon>Ancylostomatinae</taxon>
        <taxon>Ancylostoma</taxon>
    </lineage>
</organism>
<dbReference type="Proteomes" id="UP000054047">
    <property type="component" value="Unassembled WGS sequence"/>
</dbReference>
<dbReference type="AlphaFoldDB" id="A0A0C2CS66"/>
<reference evidence="2 3" key="1">
    <citation type="submission" date="2013-12" db="EMBL/GenBank/DDBJ databases">
        <title>Draft genome of the parsitic nematode Ancylostoma duodenale.</title>
        <authorList>
            <person name="Mitreva M."/>
        </authorList>
    </citation>
    <scope>NUCLEOTIDE SEQUENCE [LARGE SCALE GENOMIC DNA]</scope>
    <source>
        <strain evidence="2 3">Zhejiang</strain>
    </source>
</reference>
<feature type="compositionally biased region" description="Basic and acidic residues" evidence="1">
    <location>
        <begin position="8"/>
        <end position="20"/>
    </location>
</feature>
<proteinExistence type="predicted"/>
<protein>
    <submittedName>
        <fullName evidence="2">Uncharacterized protein</fullName>
    </submittedName>
</protein>
<name>A0A0C2CS66_9BILA</name>
<gene>
    <name evidence="2" type="ORF">ANCDUO_17259</name>
</gene>
<feature type="region of interest" description="Disordered" evidence="1">
    <location>
        <begin position="1"/>
        <end position="34"/>
    </location>
</feature>
<feature type="compositionally biased region" description="Low complexity" evidence="1">
    <location>
        <begin position="67"/>
        <end position="89"/>
    </location>
</feature>
<evidence type="ECO:0000256" key="1">
    <source>
        <dbReference type="SAM" id="MobiDB-lite"/>
    </source>
</evidence>
<evidence type="ECO:0000313" key="3">
    <source>
        <dbReference type="Proteomes" id="UP000054047"/>
    </source>
</evidence>
<dbReference type="EMBL" id="KN743146">
    <property type="protein sequence ID" value="KIH52637.1"/>
    <property type="molecule type" value="Genomic_DNA"/>
</dbReference>